<dbReference type="InterPro" id="IPR033911">
    <property type="entry name" value="MetRS_core"/>
</dbReference>
<evidence type="ECO:0000256" key="16">
    <source>
        <dbReference type="HAMAP-Rule" id="MF_00098"/>
    </source>
</evidence>
<keyword evidence="11 16" id="KW-0067">ATP-binding</keyword>
<evidence type="ECO:0000256" key="6">
    <source>
        <dbReference type="ARBA" id="ARBA00022555"/>
    </source>
</evidence>
<sequence length="675" mass="77197">MRRILITSALPYANGSIHLGHLVEYIQTDIWSRFQKMNGHEVFYVCADDTHGTPIMIKAQNEGVTPKQLIANVHKEHAQDFADFYVNFDNFYTTDSKENQFYSEEIFKSLDRNKKISTKEIEQYFDEDKQMFLPDRFIKGECPKCNAKDQYGDSCEACGATYSPTDLINPYSALSGTTPIKKKTKHFFFNLSECEPFLKDWTASGTLQPEAENKIQEWFKSGLQDWDITRDKPYFGFLIPGETDKYFYVWLDAPIGYMASFKNLIDQKGNINFDDFWSPDSSTELYHFIGKDILYFHALFWPATLNFAGFRKPSKIFAHGFLTVNGEKMSKSRGTFITARSFLNNIHEPEFLRYYFASKLNDSMSDIDLNLDDLMSKVNSDLVGKLVNIPSRTFGFIHKLFDGKIKSIDQLPSNSKYSQLVIKSIDLKNEILDLYESRLYSQLVRKVFTLVEEVNELISDEQPWSLAKDLEQNKEQLHNILTTSAIVFRNSIIYLSPILPSLSKEVASLFNETDFSSFKQIKDNIKKINKYKHLYQRLDKDNLVKLIEDNKIMENKNNTKEGIDAGNHISIDDFIKIDLRVAEVLEANHVDGADKLLQVTLNVGELGKKNVFAGIKSKYNPESLVGKKVSYVANLAPRKMKFGVSEGMILAASDSDDGPFILLADDGAQAGMKIK</sequence>
<dbReference type="CDD" id="cd02800">
    <property type="entry name" value="tRNA_bind_EcMetRS_like"/>
    <property type="match status" value="1"/>
</dbReference>
<comment type="catalytic activity">
    <reaction evidence="15 16">
        <text>tRNA(Met) + L-methionine + ATP = L-methionyl-tRNA(Met) + AMP + diphosphate</text>
        <dbReference type="Rhea" id="RHEA:13481"/>
        <dbReference type="Rhea" id="RHEA-COMP:9667"/>
        <dbReference type="Rhea" id="RHEA-COMP:9698"/>
        <dbReference type="ChEBI" id="CHEBI:30616"/>
        <dbReference type="ChEBI" id="CHEBI:33019"/>
        <dbReference type="ChEBI" id="CHEBI:57844"/>
        <dbReference type="ChEBI" id="CHEBI:78442"/>
        <dbReference type="ChEBI" id="CHEBI:78530"/>
        <dbReference type="ChEBI" id="CHEBI:456215"/>
        <dbReference type="EC" id="6.1.1.10"/>
    </reaction>
</comment>
<dbReference type="InterPro" id="IPR023458">
    <property type="entry name" value="Met-tRNA_ligase_1"/>
</dbReference>
<dbReference type="GO" id="GO:0005524">
    <property type="term" value="F:ATP binding"/>
    <property type="evidence" value="ECO:0007669"/>
    <property type="project" value="UniProtKB-UniRule"/>
</dbReference>
<dbReference type="PROSITE" id="PS50886">
    <property type="entry name" value="TRBD"/>
    <property type="match status" value="1"/>
</dbReference>
<evidence type="ECO:0000256" key="12">
    <source>
        <dbReference type="ARBA" id="ARBA00022884"/>
    </source>
</evidence>
<keyword evidence="19" id="KW-1185">Reference proteome</keyword>
<feature type="binding site" evidence="16">
    <location>
        <position position="158"/>
    </location>
    <ligand>
        <name>Zn(2+)</name>
        <dbReference type="ChEBI" id="CHEBI:29105"/>
    </ligand>
</feature>
<dbReference type="InterPro" id="IPR014729">
    <property type="entry name" value="Rossmann-like_a/b/a_fold"/>
</dbReference>
<dbReference type="SUPFAM" id="SSF52374">
    <property type="entry name" value="Nucleotidylyl transferase"/>
    <property type="match status" value="1"/>
</dbReference>
<dbReference type="Gene3D" id="3.40.50.620">
    <property type="entry name" value="HUPs"/>
    <property type="match status" value="1"/>
</dbReference>
<evidence type="ECO:0000256" key="7">
    <source>
        <dbReference type="ARBA" id="ARBA00022598"/>
    </source>
</evidence>
<dbReference type="AlphaFoldDB" id="A0A0H4IWM8"/>
<accession>A0A0H4IWM8</accession>
<feature type="short sequence motif" description="'HIGH' region" evidence="16">
    <location>
        <begin position="11"/>
        <end position="21"/>
    </location>
</feature>
<evidence type="ECO:0000256" key="11">
    <source>
        <dbReference type="ARBA" id="ARBA00022840"/>
    </source>
</evidence>
<keyword evidence="14 16" id="KW-0030">Aminoacyl-tRNA synthetase</keyword>
<dbReference type="PATRIC" id="fig|1623450.3.peg.185"/>
<dbReference type="InterPro" id="IPR015413">
    <property type="entry name" value="Methionyl/Leucyl_tRNA_Synth"/>
</dbReference>
<evidence type="ECO:0000256" key="2">
    <source>
        <dbReference type="ARBA" id="ARBA00004496"/>
    </source>
</evidence>
<dbReference type="PROSITE" id="PS00178">
    <property type="entry name" value="AA_TRNA_LIGASE_I"/>
    <property type="match status" value="1"/>
</dbReference>
<feature type="short sequence motif" description="'KMSKS' region" evidence="16">
    <location>
        <begin position="328"/>
        <end position="332"/>
    </location>
</feature>
<comment type="similarity">
    <text evidence="3 16">Belongs to the class-I aminoacyl-tRNA synthetase family. MetG type 1 subfamily.</text>
</comment>
<dbReference type="Proteomes" id="UP000066549">
    <property type="component" value="Chromosome"/>
</dbReference>
<dbReference type="InterPro" id="IPR012340">
    <property type="entry name" value="NA-bd_OB-fold"/>
</dbReference>
<keyword evidence="7 16" id="KW-0436">Ligase</keyword>
<dbReference type="OrthoDB" id="9810191at2"/>
<name>A0A0H4IWM8_9PROT</name>
<evidence type="ECO:0000256" key="3">
    <source>
        <dbReference type="ARBA" id="ARBA00008258"/>
    </source>
</evidence>
<evidence type="ECO:0000256" key="1">
    <source>
        <dbReference type="ARBA" id="ARBA00003314"/>
    </source>
</evidence>
<dbReference type="NCBIfam" id="NF001100">
    <property type="entry name" value="PRK00133.1"/>
    <property type="match status" value="1"/>
</dbReference>
<dbReference type="PRINTS" id="PR01041">
    <property type="entry name" value="TRNASYNTHMET"/>
</dbReference>
<dbReference type="NCBIfam" id="TIGR00399">
    <property type="entry name" value="metG_C_term"/>
    <property type="match status" value="1"/>
</dbReference>
<feature type="binding site" evidence="16">
    <location>
        <position position="145"/>
    </location>
    <ligand>
        <name>Zn(2+)</name>
        <dbReference type="ChEBI" id="CHEBI:29105"/>
    </ligand>
</feature>
<evidence type="ECO:0000313" key="18">
    <source>
        <dbReference type="EMBL" id="AKO65361.1"/>
    </source>
</evidence>
<evidence type="ECO:0000259" key="17">
    <source>
        <dbReference type="PROSITE" id="PS50886"/>
    </source>
</evidence>
<dbReference type="InterPro" id="IPR002547">
    <property type="entry name" value="tRNA-bd_dom"/>
</dbReference>
<dbReference type="GO" id="GO:0000049">
    <property type="term" value="F:tRNA binding"/>
    <property type="evidence" value="ECO:0007669"/>
    <property type="project" value="UniProtKB-UniRule"/>
</dbReference>
<dbReference type="GO" id="GO:0046872">
    <property type="term" value="F:metal ion binding"/>
    <property type="evidence" value="ECO:0007669"/>
    <property type="project" value="UniProtKB-KW"/>
</dbReference>
<evidence type="ECO:0000256" key="9">
    <source>
        <dbReference type="ARBA" id="ARBA00022741"/>
    </source>
</evidence>
<dbReference type="SUPFAM" id="SSF57770">
    <property type="entry name" value="Methionyl-tRNA synthetase (MetRS), Zn-domain"/>
    <property type="match status" value="1"/>
</dbReference>
<keyword evidence="8 16" id="KW-0479">Metal-binding</keyword>
<dbReference type="InterPro" id="IPR009080">
    <property type="entry name" value="tRNAsynth_Ia_anticodon-bd"/>
</dbReference>
<feature type="domain" description="TRNA-binding" evidence="17">
    <location>
        <begin position="573"/>
        <end position="675"/>
    </location>
</feature>
<gene>
    <name evidence="16 18" type="primary">metG</name>
    <name evidence="18" type="ORF">VI33_00905</name>
</gene>
<dbReference type="EC" id="6.1.1.10" evidence="16"/>
<dbReference type="SUPFAM" id="SSF47323">
    <property type="entry name" value="Anticodon-binding domain of a subclass of class I aminoacyl-tRNA synthetases"/>
    <property type="match status" value="1"/>
</dbReference>
<comment type="subcellular location">
    <subcellularLocation>
        <location evidence="2 16">Cytoplasm</location>
    </subcellularLocation>
</comment>
<comment type="cofactor">
    <cofactor evidence="16">
        <name>Zn(2+)</name>
        <dbReference type="ChEBI" id="CHEBI:29105"/>
    </cofactor>
    <text evidence="16">Binds 1 zinc ion per subunit.</text>
</comment>
<keyword evidence="12 16" id="KW-0694">RNA-binding</keyword>
<evidence type="ECO:0000256" key="13">
    <source>
        <dbReference type="ARBA" id="ARBA00022917"/>
    </source>
</evidence>
<dbReference type="SUPFAM" id="SSF50249">
    <property type="entry name" value="Nucleic acid-binding proteins"/>
    <property type="match status" value="1"/>
</dbReference>
<dbReference type="GO" id="GO:0004825">
    <property type="term" value="F:methionine-tRNA ligase activity"/>
    <property type="evidence" value="ECO:0007669"/>
    <property type="project" value="UniProtKB-UniRule"/>
</dbReference>
<dbReference type="InterPro" id="IPR004495">
    <property type="entry name" value="Met-tRNA-synth_bsu_C"/>
</dbReference>
<feature type="binding site" evidence="16">
    <location>
        <position position="331"/>
    </location>
    <ligand>
        <name>ATP</name>
        <dbReference type="ChEBI" id="CHEBI:30616"/>
    </ligand>
</feature>
<evidence type="ECO:0000313" key="19">
    <source>
        <dbReference type="Proteomes" id="UP000066549"/>
    </source>
</evidence>
<dbReference type="Gene3D" id="1.10.730.10">
    <property type="entry name" value="Isoleucyl-tRNA Synthetase, Domain 1"/>
    <property type="match status" value="1"/>
</dbReference>
<dbReference type="PANTHER" id="PTHR45765">
    <property type="entry name" value="METHIONINE--TRNA LIGASE"/>
    <property type="match status" value="1"/>
</dbReference>
<dbReference type="GO" id="GO:0005829">
    <property type="term" value="C:cytosol"/>
    <property type="evidence" value="ECO:0007669"/>
    <property type="project" value="TreeGrafter"/>
</dbReference>
<feature type="binding site" evidence="16">
    <location>
        <position position="155"/>
    </location>
    <ligand>
        <name>Zn(2+)</name>
        <dbReference type="ChEBI" id="CHEBI:29105"/>
    </ligand>
</feature>
<dbReference type="Gene3D" id="2.20.28.20">
    <property type="entry name" value="Methionyl-tRNA synthetase, Zn-domain"/>
    <property type="match status" value="1"/>
</dbReference>
<dbReference type="Pfam" id="PF09334">
    <property type="entry name" value="tRNA-synt_1g"/>
    <property type="match status" value="1"/>
</dbReference>
<dbReference type="FunFam" id="2.40.50.140:FF:000042">
    <property type="entry name" value="Methionine--tRNA ligase"/>
    <property type="match status" value="1"/>
</dbReference>
<evidence type="ECO:0000256" key="15">
    <source>
        <dbReference type="ARBA" id="ARBA00047364"/>
    </source>
</evidence>
<organism evidence="18 19">
    <name type="scientific">Methylophilales bacterium MBRS-H7</name>
    <dbReference type="NCBI Taxonomy" id="1623450"/>
    <lineage>
        <taxon>Bacteria</taxon>
        <taxon>Pseudomonadati</taxon>
        <taxon>Pseudomonadota</taxon>
        <taxon>Betaproteobacteria</taxon>
        <taxon>Nitrosomonadales</taxon>
        <taxon>OM43 clade</taxon>
    </lineage>
</organism>
<dbReference type="InterPro" id="IPR001412">
    <property type="entry name" value="aa-tRNA-synth_I_CS"/>
</dbReference>
<protein>
    <recommendedName>
        <fullName evidence="16">Methionine--tRNA ligase</fullName>
        <ecNumber evidence="16">6.1.1.10</ecNumber>
    </recommendedName>
    <alternativeName>
        <fullName evidence="16">Methionyl-tRNA synthetase</fullName>
        <shortName evidence="16">MetRS</shortName>
    </alternativeName>
</protein>
<evidence type="ECO:0000256" key="10">
    <source>
        <dbReference type="ARBA" id="ARBA00022833"/>
    </source>
</evidence>
<evidence type="ECO:0000256" key="5">
    <source>
        <dbReference type="ARBA" id="ARBA00022490"/>
    </source>
</evidence>
<evidence type="ECO:0000256" key="14">
    <source>
        <dbReference type="ARBA" id="ARBA00023146"/>
    </source>
</evidence>
<dbReference type="InterPro" id="IPR029038">
    <property type="entry name" value="MetRS_Zn"/>
</dbReference>
<dbReference type="FunFam" id="2.20.28.20:FF:000001">
    <property type="entry name" value="Methionine--tRNA ligase"/>
    <property type="match status" value="1"/>
</dbReference>
<dbReference type="InterPro" id="IPR014758">
    <property type="entry name" value="Met-tRNA_synth"/>
</dbReference>
<feature type="binding site" evidence="16">
    <location>
        <position position="142"/>
    </location>
    <ligand>
        <name>Zn(2+)</name>
        <dbReference type="ChEBI" id="CHEBI:29105"/>
    </ligand>
</feature>
<evidence type="ECO:0000256" key="8">
    <source>
        <dbReference type="ARBA" id="ARBA00022723"/>
    </source>
</evidence>
<keyword evidence="9 16" id="KW-0547">Nucleotide-binding</keyword>
<keyword evidence="5 16" id="KW-0963">Cytoplasm</keyword>
<dbReference type="CDD" id="cd00814">
    <property type="entry name" value="MetRS_core"/>
    <property type="match status" value="1"/>
</dbReference>
<comment type="function">
    <text evidence="1 16">Is required not only for elongation of protein synthesis but also for the initiation of all mRNA translation through initiator tRNA(fMet) aminoacylation.</text>
</comment>
<dbReference type="GO" id="GO:0006431">
    <property type="term" value="P:methionyl-tRNA aminoacylation"/>
    <property type="evidence" value="ECO:0007669"/>
    <property type="project" value="UniProtKB-UniRule"/>
</dbReference>
<proteinExistence type="inferred from homology"/>
<dbReference type="Gene3D" id="2.40.50.140">
    <property type="entry name" value="Nucleic acid-binding proteins"/>
    <property type="match status" value="1"/>
</dbReference>
<dbReference type="Pfam" id="PF01588">
    <property type="entry name" value="tRNA_bind"/>
    <property type="match status" value="1"/>
</dbReference>
<reference evidence="18 19" key="1">
    <citation type="submission" date="2015-03" db="EMBL/GenBank/DDBJ databases">
        <title>Comparative analysis of the OM43 clade including a novel species from Red Sea uncovers genomic and metabolic diversity among marine methylotrophs.</title>
        <authorList>
            <person name="Jimenez-Infante F."/>
            <person name="Ngugi D.K."/>
            <person name="Vinu M."/>
            <person name="Alam I."/>
            <person name="Kamau A."/>
            <person name="Blom J."/>
            <person name="Bajic V.B."/>
            <person name="Stingl U."/>
        </authorList>
    </citation>
    <scope>NUCLEOTIDE SEQUENCE [LARGE SCALE GENOMIC DNA]</scope>
    <source>
        <strain evidence="18 19">MBRSH7</strain>
    </source>
</reference>
<keyword evidence="6 16" id="KW-0820">tRNA-binding</keyword>
<dbReference type="PANTHER" id="PTHR45765:SF1">
    <property type="entry name" value="METHIONINE--TRNA LIGASE, CYTOPLASMIC"/>
    <property type="match status" value="1"/>
</dbReference>
<evidence type="ECO:0000256" key="4">
    <source>
        <dbReference type="ARBA" id="ARBA00011738"/>
    </source>
</evidence>
<dbReference type="NCBIfam" id="TIGR00398">
    <property type="entry name" value="metG"/>
    <property type="match status" value="1"/>
</dbReference>
<keyword evidence="10 16" id="KW-0862">Zinc</keyword>
<comment type="subunit">
    <text evidence="4 16">Homodimer.</text>
</comment>
<dbReference type="HAMAP" id="MF_00098">
    <property type="entry name" value="Met_tRNA_synth_type1"/>
    <property type="match status" value="1"/>
</dbReference>
<keyword evidence="13 16" id="KW-0648">Protein biosynthesis</keyword>
<dbReference type="EMBL" id="CP011002">
    <property type="protein sequence ID" value="AKO65361.1"/>
    <property type="molecule type" value="Genomic_DNA"/>
</dbReference>